<organism evidence="2 3">
    <name type="scientific">Mucilaginibacter gossypiicola</name>
    <dbReference type="NCBI Taxonomy" id="551995"/>
    <lineage>
        <taxon>Bacteria</taxon>
        <taxon>Pseudomonadati</taxon>
        <taxon>Bacteroidota</taxon>
        <taxon>Sphingobacteriia</taxon>
        <taxon>Sphingobacteriales</taxon>
        <taxon>Sphingobacteriaceae</taxon>
        <taxon>Mucilaginibacter</taxon>
    </lineage>
</organism>
<keyword evidence="1" id="KW-0472">Membrane</keyword>
<dbReference type="Proteomes" id="UP000198942">
    <property type="component" value="Unassembled WGS sequence"/>
</dbReference>
<dbReference type="SUPFAM" id="SSF53448">
    <property type="entry name" value="Nucleotide-diphospho-sugar transferases"/>
    <property type="match status" value="1"/>
</dbReference>
<reference evidence="3" key="1">
    <citation type="submission" date="2016-10" db="EMBL/GenBank/DDBJ databases">
        <authorList>
            <person name="Varghese N."/>
            <person name="Submissions S."/>
        </authorList>
    </citation>
    <scope>NUCLEOTIDE SEQUENCE [LARGE SCALE GENOMIC DNA]</scope>
    <source>
        <strain evidence="3">Gh-48</strain>
    </source>
</reference>
<proteinExistence type="predicted"/>
<dbReference type="InterPro" id="IPR029044">
    <property type="entry name" value="Nucleotide-diphossugar_trans"/>
</dbReference>
<evidence type="ECO:0000256" key="1">
    <source>
        <dbReference type="SAM" id="Phobius"/>
    </source>
</evidence>
<sequence>MQYAIFCRHYFLIFTHLYPNLFIMILFWYSVILFVTTLALNLYLLWGFKQIKQVSRQPPMNDPPPLAIIIPVRNEEEDLEKALQSVCHIL</sequence>
<dbReference type="EMBL" id="FOCL01000023">
    <property type="protein sequence ID" value="SEP11463.1"/>
    <property type="molecule type" value="Genomic_DNA"/>
</dbReference>
<keyword evidence="1" id="KW-0812">Transmembrane</keyword>
<name>A0A1H8V883_9SPHI</name>
<gene>
    <name evidence="2" type="ORF">SAMN05192574_12324</name>
</gene>
<evidence type="ECO:0000313" key="2">
    <source>
        <dbReference type="EMBL" id="SEP11463.1"/>
    </source>
</evidence>
<feature type="transmembrane region" description="Helical" evidence="1">
    <location>
        <begin position="21"/>
        <end position="46"/>
    </location>
</feature>
<protein>
    <recommendedName>
        <fullName evidence="4">Glycosyl transferase family 2</fullName>
    </recommendedName>
</protein>
<evidence type="ECO:0008006" key="4">
    <source>
        <dbReference type="Google" id="ProtNLM"/>
    </source>
</evidence>
<accession>A0A1H8V883</accession>
<dbReference type="AlphaFoldDB" id="A0A1H8V883"/>
<keyword evidence="3" id="KW-1185">Reference proteome</keyword>
<evidence type="ECO:0000313" key="3">
    <source>
        <dbReference type="Proteomes" id="UP000198942"/>
    </source>
</evidence>
<keyword evidence="1" id="KW-1133">Transmembrane helix</keyword>